<evidence type="ECO:0000313" key="1">
    <source>
        <dbReference type="EMBL" id="EEC98573.1"/>
    </source>
</evidence>
<evidence type="ECO:0000313" key="2">
    <source>
        <dbReference type="Proteomes" id="UP000005510"/>
    </source>
</evidence>
<protein>
    <submittedName>
        <fullName evidence="1">Uncharacterized protein</fullName>
    </submittedName>
</protein>
<comment type="caution">
    <text evidence="1">The sequence shown here is derived from an EMBL/GenBank/DDBJ whole genome shotgun (WGS) entry which is preliminary data.</text>
</comment>
<proteinExistence type="predicted"/>
<gene>
    <name evidence="1" type="ORF">PRABACTJOHN_00015</name>
</gene>
<organism evidence="1 2">
    <name type="scientific">Parabacteroides johnsonii DSM 18315</name>
    <dbReference type="NCBI Taxonomy" id="537006"/>
    <lineage>
        <taxon>Bacteria</taxon>
        <taxon>Pseudomonadati</taxon>
        <taxon>Bacteroidota</taxon>
        <taxon>Bacteroidia</taxon>
        <taxon>Bacteroidales</taxon>
        <taxon>Tannerellaceae</taxon>
        <taxon>Parabacteroides</taxon>
    </lineage>
</organism>
<dbReference type="EMBL" id="ABYH01000003">
    <property type="protein sequence ID" value="EEC98573.1"/>
    <property type="molecule type" value="Genomic_DNA"/>
</dbReference>
<reference evidence="1 2" key="2">
    <citation type="submission" date="2008-10" db="EMBL/GenBank/DDBJ databases">
        <authorList>
            <person name="Fulton L."/>
            <person name="Clifton S."/>
            <person name="Fulton B."/>
            <person name="Xu J."/>
            <person name="Minx P."/>
            <person name="Pepin K.H."/>
            <person name="Johnson M."/>
            <person name="Bhonagiri V."/>
            <person name="Nash W.E."/>
            <person name="Mardis E.R."/>
            <person name="Wilson R.K."/>
        </authorList>
    </citation>
    <scope>NUCLEOTIDE SEQUENCE [LARGE SCALE GENOMIC DNA]</scope>
    <source>
        <strain evidence="1 2">DSM 18315</strain>
    </source>
</reference>
<name>B7B4S4_9BACT</name>
<sequence>MNFLYFFSLYIQKKYDLCRIGRQIRDKEKGFEKIFCHLSAIKEI</sequence>
<accession>B7B4S4</accession>
<dbReference type="AlphaFoldDB" id="B7B4S4"/>
<dbReference type="STRING" id="537006.PRABACTJOHN_00015"/>
<dbReference type="Proteomes" id="UP000005510">
    <property type="component" value="Unassembled WGS sequence"/>
</dbReference>
<reference evidence="1 2" key="1">
    <citation type="submission" date="2008-10" db="EMBL/GenBank/DDBJ databases">
        <title>Draft genome sequence of Parabacteroides johnsonii (DSM 18315).</title>
        <authorList>
            <person name="Sudarsanam P."/>
            <person name="Ley R."/>
            <person name="Guruge J."/>
            <person name="Turnbaugh P.J."/>
            <person name="Mahowald M."/>
            <person name="Liep D."/>
            <person name="Gordon J."/>
        </authorList>
    </citation>
    <scope>NUCLEOTIDE SEQUENCE [LARGE SCALE GENOMIC DNA]</scope>
    <source>
        <strain evidence="1 2">DSM 18315</strain>
    </source>
</reference>
<dbReference type="HOGENOM" id="CLU_3219671_0_0_10"/>